<organism evidence="1">
    <name type="scientific">Rhizophora mucronata</name>
    <name type="common">Asiatic mangrove</name>
    <dbReference type="NCBI Taxonomy" id="61149"/>
    <lineage>
        <taxon>Eukaryota</taxon>
        <taxon>Viridiplantae</taxon>
        <taxon>Streptophyta</taxon>
        <taxon>Embryophyta</taxon>
        <taxon>Tracheophyta</taxon>
        <taxon>Spermatophyta</taxon>
        <taxon>Magnoliopsida</taxon>
        <taxon>eudicotyledons</taxon>
        <taxon>Gunneridae</taxon>
        <taxon>Pentapetalae</taxon>
        <taxon>rosids</taxon>
        <taxon>fabids</taxon>
        <taxon>Malpighiales</taxon>
        <taxon>Rhizophoraceae</taxon>
        <taxon>Rhizophora</taxon>
    </lineage>
</organism>
<name>A0A2P2QVD3_RHIMU</name>
<proteinExistence type="predicted"/>
<dbReference type="EMBL" id="GGEC01090424">
    <property type="protein sequence ID" value="MBX70908.1"/>
    <property type="molecule type" value="Transcribed_RNA"/>
</dbReference>
<accession>A0A2P2QVD3</accession>
<evidence type="ECO:0000313" key="1">
    <source>
        <dbReference type="EMBL" id="MBX70908.1"/>
    </source>
</evidence>
<reference evidence="1" key="1">
    <citation type="submission" date="2018-02" db="EMBL/GenBank/DDBJ databases">
        <title>Rhizophora mucronata_Transcriptome.</title>
        <authorList>
            <person name="Meera S.P."/>
            <person name="Sreeshan A."/>
            <person name="Augustine A."/>
        </authorList>
    </citation>
    <scope>NUCLEOTIDE SEQUENCE</scope>
    <source>
        <tissue evidence="1">Leaf</tissue>
    </source>
</reference>
<dbReference type="AlphaFoldDB" id="A0A2P2QVD3"/>
<sequence>MSVQALERIFIGGLAKDTTLTPGELSSQVIFYNVVWFRTISCCFVLVIAQSCNVINILS</sequence>
<protein>
    <submittedName>
        <fullName evidence="1">Uncharacterized protein</fullName>
    </submittedName>
</protein>